<dbReference type="InterPro" id="IPR000253">
    <property type="entry name" value="FHA_dom"/>
</dbReference>
<reference evidence="2 3" key="1">
    <citation type="submission" date="2017-11" db="EMBL/GenBank/DDBJ databases">
        <title>Evolution of Phototrophy in the Chloroflexi Phylum Driven by Horizontal Gene Transfer.</title>
        <authorList>
            <person name="Ward L.M."/>
            <person name="Hemp J."/>
            <person name="Shih P.M."/>
            <person name="Mcglynn S.E."/>
            <person name="Fischer W."/>
        </authorList>
    </citation>
    <scope>NUCLEOTIDE SEQUENCE [LARGE SCALE GENOMIC DNA]</scope>
    <source>
        <strain evidence="2">CP2_2F</strain>
    </source>
</reference>
<accession>A0A2M8P0T8</accession>
<sequence>MGNDIETSDCVETEHLLKTAPISDAASEAAEVAPKDLTCTRCGQAVRVGELVCPNCGLAMVASNETHRIDEAQVTVPKGPQQTGEAISNQEKPITFELEGAVLNFTIQEMLIVGRRAPNEDVPDVDLSPYGAEAHGVSRRHLQLKRRGDLIYITDLNSTNRTYLNGRRLIPGGDRLLRSGDEIQLGRLKIRVRF</sequence>
<comment type="caution">
    <text evidence="2">The sequence shown here is derived from an EMBL/GenBank/DDBJ whole genome shotgun (WGS) entry which is preliminary data.</text>
</comment>
<name>A0A2M8P0T8_9CHLR</name>
<dbReference type="Pfam" id="PF00498">
    <property type="entry name" value="FHA"/>
    <property type="match status" value="1"/>
</dbReference>
<protein>
    <recommendedName>
        <fullName evidence="1">FHA domain-containing protein</fullName>
    </recommendedName>
</protein>
<dbReference type="AlphaFoldDB" id="A0A2M8P0T8"/>
<dbReference type="Gene3D" id="2.60.200.20">
    <property type="match status" value="1"/>
</dbReference>
<dbReference type="PANTHER" id="PTHR23308">
    <property type="entry name" value="NUCLEAR INHIBITOR OF PROTEIN PHOSPHATASE-1"/>
    <property type="match status" value="1"/>
</dbReference>
<evidence type="ECO:0000313" key="2">
    <source>
        <dbReference type="EMBL" id="PJF31167.1"/>
    </source>
</evidence>
<proteinExistence type="predicted"/>
<dbReference type="Proteomes" id="UP000228921">
    <property type="component" value="Unassembled WGS sequence"/>
</dbReference>
<evidence type="ECO:0000313" key="3">
    <source>
        <dbReference type="Proteomes" id="UP000228921"/>
    </source>
</evidence>
<dbReference type="SUPFAM" id="SSF49879">
    <property type="entry name" value="SMAD/FHA domain"/>
    <property type="match status" value="1"/>
</dbReference>
<dbReference type="InterPro" id="IPR008984">
    <property type="entry name" value="SMAD_FHA_dom_sf"/>
</dbReference>
<organism evidence="2 3">
    <name type="scientific">Candidatus Thermofonsia Clade 1 bacterium</name>
    <dbReference type="NCBI Taxonomy" id="2364210"/>
    <lineage>
        <taxon>Bacteria</taxon>
        <taxon>Bacillati</taxon>
        <taxon>Chloroflexota</taxon>
        <taxon>Candidatus Thermofontia</taxon>
        <taxon>Candidatus Thermofonsia Clade 1</taxon>
    </lineage>
</organism>
<dbReference type="EMBL" id="PGTK01000004">
    <property type="protein sequence ID" value="PJF31167.1"/>
    <property type="molecule type" value="Genomic_DNA"/>
</dbReference>
<dbReference type="CDD" id="cd00060">
    <property type="entry name" value="FHA"/>
    <property type="match status" value="1"/>
</dbReference>
<evidence type="ECO:0000259" key="1">
    <source>
        <dbReference type="PROSITE" id="PS50006"/>
    </source>
</evidence>
<gene>
    <name evidence="2" type="ORF">CUN51_04665</name>
</gene>
<dbReference type="PROSITE" id="PS50006">
    <property type="entry name" value="FHA_DOMAIN"/>
    <property type="match status" value="1"/>
</dbReference>
<feature type="domain" description="FHA" evidence="1">
    <location>
        <begin position="111"/>
        <end position="169"/>
    </location>
</feature>
<dbReference type="SMART" id="SM00240">
    <property type="entry name" value="FHA"/>
    <property type="match status" value="1"/>
</dbReference>
<dbReference type="InterPro" id="IPR050923">
    <property type="entry name" value="Cell_Proc_Reg/RNA_Proc"/>
</dbReference>